<reference evidence="6 7" key="1">
    <citation type="submission" date="2023-09" db="EMBL/GenBank/DDBJ databases">
        <authorList>
            <person name="Rey-Velasco X."/>
        </authorList>
    </citation>
    <scope>NUCLEOTIDE SEQUENCE [LARGE SCALE GENOMIC DNA]</scope>
    <source>
        <strain evidence="6 7">P050</strain>
    </source>
</reference>
<sequence length="585" mass="66871">MLNSKFIYVILFCLSLGSLLGYSQKPNVIIVMADDMGYGDLGAHGNPLIKTPNLDNLSKESVSFDNFYVSPVCAPTRASLLTGRYNIRTGVFDTYSGGAIMATEEETIAEIFKDHGYATGIFGKWHLGDSYPSRPQDQGFEESVWHLSGGIGQVGDVFNYYKGNTSYFDPVLFRNGEVFESSGYCSDVYTDELISFVENNDDKQFLAYLSFNAPHTPLQVPEVYYEQYKSLEFDSDYFEKNGQYVHEMNEKNKEDARKVYAMVSNIDDNVGRLISSLKKKNIYDNTIIIFMTDNGPQQYRYVGGYRGLKGQVREGGIHVPFYLKNVKNQKNTNAIEAPAAHIDVLPTLAELCGIELSEQLNLDGISFAKSLSENKQLKERPLFFEWQRSYPEKYRNMAVLDNGYKLIGNTKSHNESNQFELYNLNIDPFESNDISEENSEIVQKLQSKLDDWYDDIMSSEHIKKPPRTIIGSPNETHTILNRNDARGMQLIWADEQMYVRWDLNIIKKGNYKIICHFRKPIPDPGELIIRLGTQNFSKKITANNIESATYENVLLNEGEVALEGWYYSGWGQKHYTPFYIELIQL</sequence>
<dbReference type="Proteomes" id="UP001252186">
    <property type="component" value="Unassembled WGS sequence"/>
</dbReference>
<dbReference type="Pfam" id="PF00884">
    <property type="entry name" value="Sulfatase"/>
    <property type="match status" value="1"/>
</dbReference>
<keyword evidence="2" id="KW-0479">Metal-binding</keyword>
<keyword evidence="3" id="KW-0378">Hydrolase</keyword>
<comment type="caution">
    <text evidence="6">The sequence shown here is derived from an EMBL/GenBank/DDBJ whole genome shotgun (WGS) entry which is preliminary data.</text>
</comment>
<evidence type="ECO:0000259" key="5">
    <source>
        <dbReference type="Pfam" id="PF00884"/>
    </source>
</evidence>
<evidence type="ECO:0000313" key="7">
    <source>
        <dbReference type="Proteomes" id="UP001252186"/>
    </source>
</evidence>
<dbReference type="SUPFAM" id="SSF53649">
    <property type="entry name" value="Alkaline phosphatase-like"/>
    <property type="match status" value="1"/>
</dbReference>
<dbReference type="EMBL" id="JAVRHV010000002">
    <property type="protein sequence ID" value="MDT0552684.1"/>
    <property type="molecule type" value="Genomic_DNA"/>
</dbReference>
<name>A0ABU2Y3A0_9FLAO</name>
<accession>A0ABU2Y3A0</accession>
<dbReference type="InterPro" id="IPR050738">
    <property type="entry name" value="Sulfatase"/>
</dbReference>
<dbReference type="PANTHER" id="PTHR42693:SF53">
    <property type="entry name" value="ENDO-4-O-SULFATASE"/>
    <property type="match status" value="1"/>
</dbReference>
<dbReference type="Gene3D" id="3.30.1120.10">
    <property type="match status" value="1"/>
</dbReference>
<evidence type="ECO:0000256" key="4">
    <source>
        <dbReference type="ARBA" id="ARBA00022837"/>
    </source>
</evidence>
<dbReference type="InterPro" id="IPR017850">
    <property type="entry name" value="Alkaline_phosphatase_core_sf"/>
</dbReference>
<organism evidence="6 7">
    <name type="scientific">Urechidicola vernalis</name>
    <dbReference type="NCBI Taxonomy" id="3075600"/>
    <lineage>
        <taxon>Bacteria</taxon>
        <taxon>Pseudomonadati</taxon>
        <taxon>Bacteroidota</taxon>
        <taxon>Flavobacteriia</taxon>
        <taxon>Flavobacteriales</taxon>
        <taxon>Flavobacteriaceae</taxon>
        <taxon>Urechidicola</taxon>
    </lineage>
</organism>
<evidence type="ECO:0000256" key="3">
    <source>
        <dbReference type="ARBA" id="ARBA00022801"/>
    </source>
</evidence>
<dbReference type="InterPro" id="IPR000917">
    <property type="entry name" value="Sulfatase_N"/>
</dbReference>
<evidence type="ECO:0000256" key="1">
    <source>
        <dbReference type="ARBA" id="ARBA00008779"/>
    </source>
</evidence>
<gene>
    <name evidence="6" type="ORF">RM519_05445</name>
</gene>
<comment type="similarity">
    <text evidence="1">Belongs to the sulfatase family.</text>
</comment>
<feature type="domain" description="Sulfatase N-terminal" evidence="5">
    <location>
        <begin position="26"/>
        <end position="354"/>
    </location>
</feature>
<evidence type="ECO:0000256" key="2">
    <source>
        <dbReference type="ARBA" id="ARBA00022723"/>
    </source>
</evidence>
<dbReference type="CDD" id="cd16146">
    <property type="entry name" value="ARS_like"/>
    <property type="match status" value="1"/>
</dbReference>
<dbReference type="PANTHER" id="PTHR42693">
    <property type="entry name" value="ARYLSULFATASE FAMILY MEMBER"/>
    <property type="match status" value="1"/>
</dbReference>
<dbReference type="PROSITE" id="PS00523">
    <property type="entry name" value="SULFATASE_1"/>
    <property type="match status" value="1"/>
</dbReference>
<dbReference type="InterPro" id="IPR024607">
    <property type="entry name" value="Sulfatase_CS"/>
</dbReference>
<keyword evidence="7" id="KW-1185">Reference proteome</keyword>
<dbReference type="Gene3D" id="3.40.720.10">
    <property type="entry name" value="Alkaline Phosphatase, subunit A"/>
    <property type="match status" value="1"/>
</dbReference>
<keyword evidence="4" id="KW-0106">Calcium</keyword>
<protein>
    <submittedName>
        <fullName evidence="6">Arylsulfatase</fullName>
    </submittedName>
</protein>
<dbReference type="RefSeq" id="WP_311592602.1">
    <property type="nucleotide sequence ID" value="NZ_JAVRHV010000002.1"/>
</dbReference>
<evidence type="ECO:0000313" key="6">
    <source>
        <dbReference type="EMBL" id="MDT0552684.1"/>
    </source>
</evidence>
<proteinExistence type="inferred from homology"/>